<protein>
    <recommendedName>
        <fullName evidence="2">non-specific serine/threonine protein kinase</fullName>
        <ecNumber evidence="2">2.7.11.1</ecNumber>
    </recommendedName>
</protein>
<keyword evidence="11 16" id="KW-0067">ATP-binding</keyword>
<sequence length="1250" mass="137115">MGPRNLVFLVVALIQVCAIPAVTDEADFTALKALKDTWKNVPPTWVGADPCGSRWDGILCSSSRVTSITLASMGLKGSLSGDIQSLSELQILDLSYNKDLSGPLPSAIGDLKKLTSLMLVGCSFSGPIPDSIGSLPLITYLSLNSNGFTGSIPPSIGNLTSLYWLDLADNRLTGTIPVSTATTPGLDLLVHTKHFHLGLNQLSGTIPPKLFSSEMKLIHVLFDNNKLTGSIPSTLGLVNTLEILRLDKNSFRGTVPSSISSLADVSVMFLSNNDLHGPLPNLTGMNVLTYLDMSNNSFDDTEFPPWLSNLQSLTTLVMENTHLQGQIPADFFSLSNLQTVKLSASLNGFTENGFRVILNCLWHGWLKPHLTSGDRDLRNNQLNGTFDLGGEGVSVMLEGNPICRETGVTVSYCTVSRPNSSYATPPKNCVPSSCLANQLSSPNCKCAFPYTGVLVFRAPSFSNLGNITYFSALEKSLMDSFKSHQLPVDSVHLSQPRKDPSQYLYLNLQVFPFGQDRFNRTAISRIGFVLSNQTFKPPAQFGPFFFAGDTYLHFTGGLILEKLNQLFLRFLLCPPLSFHPGGVIGSKKSSSRGVIVGAAAGGLALLLLLLGAGVYAYGQKKRAEKATEQNSDFGVGGVPQLKGARCFSFEEIKKYTNNFSETNGIGSGGYGKVYRGVLPTGELVAIKRALQGSMQGGVEFKTEIELLSRVHHKNVVSLVGFCFERGEHMLIYEFVSNGSLMESLSGRTGIRLDWVRRLKLALGAARGLAYLHELANPPIIHRDIKSSNILLDERLNAKVADFGLSKLMGDSEKGHVTTQVKGTMGYLDPEYYMTQQLTDKSDVYSFGVVMLELLTGRRPIERGKYVVREVKMALDRANNLYYLRELLDPIIGSDTTLKGLDRFVDVALKCVQDNGCDRPTMGEVVKEIENILQLAGLNPNADSASTSASYDDVIKGITVPSPYGASSSSCHHYNNYRVVILMAKSKKSQPASSPNKGSEPAPPRITSNVKQNLQFLKLWKEFQKKKSSTPRPSTSYRRKKVEKEDLPDDTELYRDPTLSLYYTNQIVDTGVPVLLVDGYNVCGYWAKLKKHFMNGRLDIARQKLINELVAFSMARDVKVVVVFDAMMSGLPTHKENFTGVDIIFTGESCADAWIEKEVVALKEDGCPKVWVVTSDHIHQHAAHGAGAFIWSCKALVSEIKASQEEVERALQELRPTSFQGRLLKHNLDSEVVDALKDLRNKLAENESKSR</sequence>
<evidence type="ECO:0000256" key="16">
    <source>
        <dbReference type="PROSITE-ProRule" id="PRU10141"/>
    </source>
</evidence>
<dbReference type="FunFam" id="3.80.10.10:FF:000363">
    <property type="entry name" value="Leucine-rich repeat family protein"/>
    <property type="match status" value="1"/>
</dbReference>
<name>A0A5N5NA17_9ROSI</name>
<dbReference type="PROSITE" id="PS50011">
    <property type="entry name" value="PROTEIN_KINASE_DOM"/>
    <property type="match status" value="1"/>
</dbReference>
<feature type="binding site" evidence="16">
    <location>
        <position position="687"/>
    </location>
    <ligand>
        <name>ATP</name>
        <dbReference type="ChEBI" id="CHEBI:30616"/>
    </ligand>
</feature>
<dbReference type="GO" id="GO:0005524">
    <property type="term" value="F:ATP binding"/>
    <property type="evidence" value="ECO:0007669"/>
    <property type="project" value="UniProtKB-UniRule"/>
</dbReference>
<dbReference type="FunFam" id="3.30.200.20:FF:000328">
    <property type="entry name" value="Leucine-rich repeat protein kinase family protein"/>
    <property type="match status" value="1"/>
</dbReference>
<evidence type="ECO:0000259" key="20">
    <source>
        <dbReference type="PROSITE" id="PS50011"/>
    </source>
</evidence>
<evidence type="ECO:0000256" key="8">
    <source>
        <dbReference type="ARBA" id="ARBA00022737"/>
    </source>
</evidence>
<keyword evidence="8" id="KW-0677">Repeat</keyword>
<organism evidence="21 22">
    <name type="scientific">Salix brachista</name>
    <dbReference type="NCBI Taxonomy" id="2182728"/>
    <lineage>
        <taxon>Eukaryota</taxon>
        <taxon>Viridiplantae</taxon>
        <taxon>Streptophyta</taxon>
        <taxon>Embryophyta</taxon>
        <taxon>Tracheophyta</taxon>
        <taxon>Spermatophyta</taxon>
        <taxon>Magnoliopsida</taxon>
        <taxon>eudicotyledons</taxon>
        <taxon>Gunneridae</taxon>
        <taxon>Pentapetalae</taxon>
        <taxon>rosids</taxon>
        <taxon>fabids</taxon>
        <taxon>Malpighiales</taxon>
        <taxon>Salicaceae</taxon>
        <taxon>Saliceae</taxon>
        <taxon>Salix</taxon>
    </lineage>
</organism>
<evidence type="ECO:0000313" key="21">
    <source>
        <dbReference type="EMBL" id="KAB5563827.1"/>
    </source>
</evidence>
<keyword evidence="3" id="KW-0723">Serine/threonine-protein kinase</keyword>
<keyword evidence="12 18" id="KW-1133">Transmembrane helix</keyword>
<evidence type="ECO:0000256" key="17">
    <source>
        <dbReference type="SAM" id="MobiDB-lite"/>
    </source>
</evidence>
<dbReference type="SUPFAM" id="SSF56112">
    <property type="entry name" value="Protein kinase-like (PK-like)"/>
    <property type="match status" value="1"/>
</dbReference>
<evidence type="ECO:0000256" key="13">
    <source>
        <dbReference type="ARBA" id="ARBA00023136"/>
    </source>
</evidence>
<evidence type="ECO:0000256" key="7">
    <source>
        <dbReference type="ARBA" id="ARBA00022729"/>
    </source>
</evidence>
<evidence type="ECO:0000313" key="22">
    <source>
        <dbReference type="Proteomes" id="UP000326939"/>
    </source>
</evidence>
<comment type="subcellular location">
    <subcellularLocation>
        <location evidence="1">Membrane</location>
        <topology evidence="1">Single-pass type I membrane protein</topology>
    </subcellularLocation>
</comment>
<evidence type="ECO:0000256" key="2">
    <source>
        <dbReference type="ARBA" id="ARBA00012513"/>
    </source>
</evidence>
<gene>
    <name evidence="21" type="ORF">DKX38_003881</name>
</gene>
<evidence type="ECO:0000256" key="15">
    <source>
        <dbReference type="ARBA" id="ARBA00023180"/>
    </source>
</evidence>
<dbReference type="PROSITE" id="PS00108">
    <property type="entry name" value="PROTEIN_KINASE_ST"/>
    <property type="match status" value="1"/>
</dbReference>
<comment type="caution">
    <text evidence="21">The sequence shown here is derived from an EMBL/GenBank/DDBJ whole genome shotgun (WGS) entry which is preliminary data.</text>
</comment>
<evidence type="ECO:0000256" key="10">
    <source>
        <dbReference type="ARBA" id="ARBA00022777"/>
    </source>
</evidence>
<feature type="region of interest" description="Disordered" evidence="17">
    <location>
        <begin position="987"/>
        <end position="1006"/>
    </location>
</feature>
<evidence type="ECO:0000256" key="9">
    <source>
        <dbReference type="ARBA" id="ARBA00022741"/>
    </source>
</evidence>
<dbReference type="InterPro" id="IPR008271">
    <property type="entry name" value="Ser/Thr_kinase_AS"/>
</dbReference>
<evidence type="ECO:0000256" key="5">
    <source>
        <dbReference type="ARBA" id="ARBA00022679"/>
    </source>
</evidence>
<accession>A0A5N5NA17</accession>
<keyword evidence="15" id="KW-0325">Glycoprotein</keyword>
<keyword evidence="4" id="KW-0433">Leucine-rich repeat</keyword>
<evidence type="ECO:0000256" key="1">
    <source>
        <dbReference type="ARBA" id="ARBA00004479"/>
    </source>
</evidence>
<evidence type="ECO:0000256" key="18">
    <source>
        <dbReference type="SAM" id="Phobius"/>
    </source>
</evidence>
<dbReference type="Pfam" id="PF07714">
    <property type="entry name" value="PK_Tyr_Ser-Thr"/>
    <property type="match status" value="1"/>
</dbReference>
<feature type="chain" id="PRO_5024274149" description="non-specific serine/threonine protein kinase" evidence="19">
    <location>
        <begin position="19"/>
        <end position="1250"/>
    </location>
</feature>
<keyword evidence="9 16" id="KW-0547">Nucleotide-binding</keyword>
<feature type="domain" description="Protein kinase" evidence="20">
    <location>
        <begin position="659"/>
        <end position="932"/>
    </location>
</feature>
<reference evidence="22" key="1">
    <citation type="journal article" date="2019" name="Gigascience">
        <title>De novo genome assembly of the endangered Acer yangbiense, a plant species with extremely small populations endemic to Yunnan Province, China.</title>
        <authorList>
            <person name="Yang J."/>
            <person name="Wariss H.M."/>
            <person name="Tao L."/>
            <person name="Zhang R."/>
            <person name="Yun Q."/>
            <person name="Hollingsworth P."/>
            <person name="Dao Z."/>
            <person name="Luo G."/>
            <person name="Guo H."/>
            <person name="Ma Y."/>
            <person name="Sun W."/>
        </authorList>
    </citation>
    <scope>NUCLEOTIDE SEQUENCE [LARGE SCALE GENOMIC DNA]</scope>
    <source>
        <strain evidence="22">cv. br00</strain>
    </source>
</reference>
<dbReference type="InterPro" id="IPR001611">
    <property type="entry name" value="Leu-rich_rpt"/>
</dbReference>
<evidence type="ECO:0000256" key="19">
    <source>
        <dbReference type="SAM" id="SignalP"/>
    </source>
</evidence>
<keyword evidence="14" id="KW-0675">Receptor</keyword>
<dbReference type="SUPFAM" id="SSF52058">
    <property type="entry name" value="L domain-like"/>
    <property type="match status" value="1"/>
</dbReference>
<dbReference type="InterPro" id="IPR017441">
    <property type="entry name" value="Protein_kinase_ATP_BS"/>
</dbReference>
<dbReference type="Pfam" id="PF05991">
    <property type="entry name" value="NYN_YacP"/>
    <property type="match status" value="1"/>
</dbReference>
<dbReference type="GO" id="GO:0016020">
    <property type="term" value="C:membrane"/>
    <property type="evidence" value="ECO:0007669"/>
    <property type="project" value="UniProtKB-SubCell"/>
</dbReference>
<evidence type="ECO:0000256" key="12">
    <source>
        <dbReference type="ARBA" id="ARBA00022989"/>
    </source>
</evidence>
<dbReference type="Gene3D" id="1.10.510.10">
    <property type="entry name" value="Transferase(Phosphotransferase) domain 1"/>
    <property type="match status" value="1"/>
</dbReference>
<evidence type="ECO:0000256" key="14">
    <source>
        <dbReference type="ARBA" id="ARBA00023170"/>
    </source>
</evidence>
<dbReference type="Gene3D" id="3.30.200.20">
    <property type="entry name" value="Phosphorylase Kinase, domain 1"/>
    <property type="match status" value="1"/>
</dbReference>
<keyword evidence="6 18" id="KW-0812">Transmembrane</keyword>
<evidence type="ECO:0000256" key="3">
    <source>
        <dbReference type="ARBA" id="ARBA00022527"/>
    </source>
</evidence>
<keyword evidence="7 19" id="KW-0732">Signal</keyword>
<dbReference type="InterPro" id="IPR032675">
    <property type="entry name" value="LRR_dom_sf"/>
</dbReference>
<keyword evidence="22" id="KW-1185">Reference proteome</keyword>
<dbReference type="CDD" id="cd14066">
    <property type="entry name" value="STKc_IRAK"/>
    <property type="match status" value="1"/>
</dbReference>
<feature type="transmembrane region" description="Helical" evidence="18">
    <location>
        <begin position="594"/>
        <end position="617"/>
    </location>
</feature>
<feature type="region of interest" description="Disordered" evidence="17">
    <location>
        <begin position="1023"/>
        <end position="1045"/>
    </location>
</feature>
<dbReference type="FunFam" id="1.10.510.10:FF:000453">
    <property type="entry name" value="LRR receptor-like serine/threonine-protein kinase HSL2"/>
    <property type="match status" value="1"/>
</dbReference>
<evidence type="ECO:0000256" key="11">
    <source>
        <dbReference type="ARBA" id="ARBA00022840"/>
    </source>
</evidence>
<dbReference type="PANTHER" id="PTHR45974">
    <property type="entry name" value="RECEPTOR-LIKE PROTEIN 55"/>
    <property type="match status" value="1"/>
</dbReference>
<dbReference type="Proteomes" id="UP000326939">
    <property type="component" value="Chromosome 3"/>
</dbReference>
<dbReference type="CDD" id="cd10912">
    <property type="entry name" value="PIN_YacP-like"/>
    <property type="match status" value="1"/>
</dbReference>
<dbReference type="InterPro" id="IPR000719">
    <property type="entry name" value="Prot_kinase_dom"/>
</dbReference>
<dbReference type="InterPro" id="IPR010298">
    <property type="entry name" value="YacP-like"/>
</dbReference>
<dbReference type="InterPro" id="IPR011009">
    <property type="entry name" value="Kinase-like_dom_sf"/>
</dbReference>
<dbReference type="InterPro" id="IPR001245">
    <property type="entry name" value="Ser-Thr/Tyr_kinase_cat_dom"/>
</dbReference>
<keyword evidence="10" id="KW-0418">Kinase</keyword>
<feature type="signal peptide" evidence="19">
    <location>
        <begin position="1"/>
        <end position="18"/>
    </location>
</feature>
<dbReference type="Gene3D" id="3.80.10.10">
    <property type="entry name" value="Ribonuclease Inhibitor"/>
    <property type="match status" value="2"/>
</dbReference>
<dbReference type="EC" id="2.7.11.1" evidence="2"/>
<proteinExistence type="predicted"/>
<dbReference type="PROSITE" id="PS00107">
    <property type="entry name" value="PROTEIN_KINASE_ATP"/>
    <property type="match status" value="1"/>
</dbReference>
<keyword evidence="5" id="KW-0808">Transferase</keyword>
<dbReference type="FunFam" id="3.80.10.10:FF:000542">
    <property type="entry name" value="Leucine-rich repeat protein kinase family protein"/>
    <property type="match status" value="1"/>
</dbReference>
<dbReference type="PANTHER" id="PTHR45974:SF266">
    <property type="entry name" value="LEUCINE-RICH REPEAT RECEPTOR PROTEIN KINASE HPCA1"/>
    <property type="match status" value="1"/>
</dbReference>
<evidence type="ECO:0000256" key="4">
    <source>
        <dbReference type="ARBA" id="ARBA00022614"/>
    </source>
</evidence>
<evidence type="ECO:0000256" key="6">
    <source>
        <dbReference type="ARBA" id="ARBA00022692"/>
    </source>
</evidence>
<dbReference type="SMART" id="SM00220">
    <property type="entry name" value="S_TKc"/>
    <property type="match status" value="1"/>
</dbReference>
<dbReference type="EMBL" id="VDCV01000003">
    <property type="protein sequence ID" value="KAB5563827.1"/>
    <property type="molecule type" value="Genomic_DNA"/>
</dbReference>
<dbReference type="Pfam" id="PF00560">
    <property type="entry name" value="LRR_1"/>
    <property type="match status" value="3"/>
</dbReference>
<dbReference type="GO" id="GO:0004674">
    <property type="term" value="F:protein serine/threonine kinase activity"/>
    <property type="evidence" value="ECO:0007669"/>
    <property type="project" value="UniProtKB-KW"/>
</dbReference>
<keyword evidence="13 18" id="KW-0472">Membrane</keyword>
<dbReference type="AlphaFoldDB" id="A0A5N5NA17"/>